<organism evidence="1">
    <name type="scientific">Proteinivorax hydrogeniformans</name>
    <dbReference type="NCBI Taxonomy" id="1826727"/>
    <lineage>
        <taxon>Bacteria</taxon>
        <taxon>Bacillati</taxon>
        <taxon>Bacillota</taxon>
        <taxon>Clostridia</taxon>
        <taxon>Eubacteriales</taxon>
        <taxon>Proteinivoracaceae</taxon>
        <taxon>Proteinivorax</taxon>
    </lineage>
</organism>
<dbReference type="EMBL" id="CP159485">
    <property type="protein sequence ID" value="XCI29723.1"/>
    <property type="molecule type" value="Genomic_DNA"/>
</dbReference>
<reference evidence="1" key="1">
    <citation type="journal article" date="2018" name="Antonie Van Leeuwenhoek">
        <title>Proteinivorax hydrogeniformans sp. nov., an anaerobic, haloalkaliphilic bacterium fermenting proteinaceous compounds with high hydrogen production.</title>
        <authorList>
            <person name="Boltyanskaya Y."/>
            <person name="Detkova E."/>
            <person name="Pimenov N."/>
            <person name="Kevbrin V."/>
        </authorList>
    </citation>
    <scope>NUCLEOTIDE SEQUENCE</scope>
    <source>
        <strain evidence="1">Z-710</strain>
    </source>
</reference>
<dbReference type="RefSeq" id="WP_353894270.1">
    <property type="nucleotide sequence ID" value="NZ_CP159485.1"/>
</dbReference>
<evidence type="ECO:0000313" key="1">
    <source>
        <dbReference type="EMBL" id="XCI29723.1"/>
    </source>
</evidence>
<accession>A0AAU8HWD6</accession>
<sequence length="99" mass="11203">MLKVELIIDGTPKSCCSKGGSCEKGKYEKIIEDFKKDSAKQIQYEIIDYNDLKENSFNNSKDIIAAVDQGLINLPIVIINGLPRLFGRFDHQDLNEIIK</sequence>
<gene>
    <name evidence="1" type="ORF">PRVXH_001065</name>
</gene>
<reference evidence="1" key="2">
    <citation type="submission" date="2024-06" db="EMBL/GenBank/DDBJ databases">
        <authorList>
            <person name="Petrova K.O."/>
            <person name="Toshchakov S.V."/>
            <person name="Boltjanskaja Y.V."/>
            <person name="Kevbrin V.V."/>
        </authorList>
    </citation>
    <scope>NUCLEOTIDE SEQUENCE</scope>
    <source>
        <strain evidence="1">Z-710</strain>
    </source>
</reference>
<proteinExistence type="predicted"/>
<protein>
    <recommendedName>
        <fullName evidence="2">Arsenical resistance operon trans-acting repressor ArsD</fullName>
    </recommendedName>
</protein>
<dbReference type="AlphaFoldDB" id="A0AAU8HWD6"/>
<evidence type="ECO:0008006" key="2">
    <source>
        <dbReference type="Google" id="ProtNLM"/>
    </source>
</evidence>
<name>A0AAU8HWD6_9FIRM</name>